<keyword evidence="1" id="KW-0472">Membrane</keyword>
<feature type="transmembrane region" description="Helical" evidence="1">
    <location>
        <begin position="57"/>
        <end position="76"/>
    </location>
</feature>
<feature type="transmembrane region" description="Helical" evidence="1">
    <location>
        <begin position="96"/>
        <end position="113"/>
    </location>
</feature>
<dbReference type="RefSeq" id="WP_378067179.1">
    <property type="nucleotide sequence ID" value="NZ_JBHSBL010000015.1"/>
</dbReference>
<evidence type="ECO:0000313" key="2">
    <source>
        <dbReference type="EMBL" id="MFC4066206.1"/>
    </source>
</evidence>
<comment type="caution">
    <text evidence="2">The sequence shown here is derived from an EMBL/GenBank/DDBJ whole genome shotgun (WGS) entry which is preliminary data.</text>
</comment>
<dbReference type="Proteomes" id="UP001595867">
    <property type="component" value="Unassembled WGS sequence"/>
</dbReference>
<dbReference type="EMBL" id="JBHSBL010000015">
    <property type="protein sequence ID" value="MFC4066206.1"/>
    <property type="molecule type" value="Genomic_DNA"/>
</dbReference>
<name>A0ABV8ISI0_9ACTN</name>
<keyword evidence="1" id="KW-0812">Transmembrane</keyword>
<evidence type="ECO:0000256" key="1">
    <source>
        <dbReference type="SAM" id="Phobius"/>
    </source>
</evidence>
<feature type="transmembrane region" description="Helical" evidence="1">
    <location>
        <begin position="20"/>
        <end position="45"/>
    </location>
</feature>
<organism evidence="2 3">
    <name type="scientific">Actinoplanes subglobosus</name>
    <dbReference type="NCBI Taxonomy" id="1547892"/>
    <lineage>
        <taxon>Bacteria</taxon>
        <taxon>Bacillati</taxon>
        <taxon>Actinomycetota</taxon>
        <taxon>Actinomycetes</taxon>
        <taxon>Micromonosporales</taxon>
        <taxon>Micromonosporaceae</taxon>
        <taxon>Actinoplanes</taxon>
    </lineage>
</organism>
<protein>
    <submittedName>
        <fullName evidence="2">Uncharacterized protein</fullName>
    </submittedName>
</protein>
<sequence>MGYAVAGALHDPDVEPAGVLIFLVAVLLAHDLIWMPAVLATGALLARHVPRRHRPAVITAILCAVSVTVVALPLVLGFGRPPDNPSALPLPYPRNLLAVLLALAVAAVLRRWWVANRKDSERPGEPGGRSGDV</sequence>
<keyword evidence="3" id="KW-1185">Reference proteome</keyword>
<gene>
    <name evidence="2" type="ORF">ACFO0C_14825</name>
</gene>
<reference evidence="3" key="1">
    <citation type="journal article" date="2019" name="Int. J. Syst. Evol. Microbiol.">
        <title>The Global Catalogue of Microorganisms (GCM) 10K type strain sequencing project: providing services to taxonomists for standard genome sequencing and annotation.</title>
        <authorList>
            <consortium name="The Broad Institute Genomics Platform"/>
            <consortium name="The Broad Institute Genome Sequencing Center for Infectious Disease"/>
            <person name="Wu L."/>
            <person name="Ma J."/>
        </authorList>
    </citation>
    <scope>NUCLEOTIDE SEQUENCE [LARGE SCALE GENOMIC DNA]</scope>
    <source>
        <strain evidence="3">TBRC 5832</strain>
    </source>
</reference>
<keyword evidence="1" id="KW-1133">Transmembrane helix</keyword>
<proteinExistence type="predicted"/>
<evidence type="ECO:0000313" key="3">
    <source>
        <dbReference type="Proteomes" id="UP001595867"/>
    </source>
</evidence>
<accession>A0ABV8ISI0</accession>